<reference evidence="2" key="1">
    <citation type="submission" date="2023-06" db="EMBL/GenBank/DDBJ databases">
        <title>Sysu t00192.</title>
        <authorList>
            <person name="Gao L."/>
            <person name="Fang B.-Z."/>
            <person name="Li W.-J."/>
        </authorList>
    </citation>
    <scope>NUCLEOTIDE SEQUENCE</scope>
    <source>
        <strain evidence="2">SYSU T00192</strain>
    </source>
</reference>
<feature type="transmembrane region" description="Helical" evidence="1">
    <location>
        <begin position="272"/>
        <end position="294"/>
    </location>
</feature>
<feature type="transmembrane region" description="Helical" evidence="1">
    <location>
        <begin position="306"/>
        <end position="325"/>
    </location>
</feature>
<sequence length="553" mass="57308">MEGASHEAIPTVREQLTDMARAMANGASLRGLALVVAGAVVLALPAATTWIAQVLAIGALGVTGLMDVFYSVTGRRWLGRRINRIVAALRGLMTTAIAALLAWIAFLDPTGGALSLAGVVAAVGVYVAFRGLIGVIDVLVRRNRRERLVKLAVSGLALAGGVLAAQVPESIARTALVSSATTSIIVGFILIAWGIRRAESGVGLDPSRASIAQVLWDWIRGSDIGDEARSEHVDSLFFENPGRLNKLGTWWVMLALSVAIATFAVLADSTAVVIGAMLVAPLMTPIVGLAGALVNGWARRAFHSAGLVAGGVAAAIAISYGLAAWSPVAIAFSTNSQIVSRVTPSTIDMLIALAAGAAGAYATVNKRVASGIAGVAIAVALVPPLAVVGVSLSGERWADAGGAFLLFLTNFVAIVLAACVVFVATGFAQPRVLRRNPRRMLLTLSPFVILAAIVLLPLMLTAEGQLNTSSRDRAAEKAVEDWLGEDTEFAIRDVHVTGQVVDVTVEGPGETPSVDALQRELLDTLDQAIAVRITVVPVTVTELPVASPSPSFG</sequence>
<dbReference type="PANTHER" id="PTHR20992:SF9">
    <property type="entry name" value="AT15442P-RELATED"/>
    <property type="match status" value="1"/>
</dbReference>
<dbReference type="InterPro" id="IPR005240">
    <property type="entry name" value="DUF389"/>
</dbReference>
<feature type="transmembrane region" description="Helical" evidence="1">
    <location>
        <begin position="171"/>
        <end position="195"/>
    </location>
</feature>
<feature type="transmembrane region" description="Helical" evidence="1">
    <location>
        <begin position="85"/>
        <end position="106"/>
    </location>
</feature>
<feature type="transmembrane region" description="Helical" evidence="1">
    <location>
        <begin position="148"/>
        <end position="165"/>
    </location>
</feature>
<feature type="transmembrane region" description="Helical" evidence="1">
    <location>
        <begin position="440"/>
        <end position="460"/>
    </location>
</feature>
<dbReference type="RefSeq" id="WP_301134494.1">
    <property type="nucleotide sequence ID" value="NZ_JAUHPW010000008.1"/>
</dbReference>
<protein>
    <submittedName>
        <fullName evidence="2">DUF389 domain-containing protein</fullName>
    </submittedName>
</protein>
<keyword evidence="1" id="KW-1133">Transmembrane helix</keyword>
<proteinExistence type="predicted"/>
<keyword evidence="3" id="KW-1185">Reference proteome</keyword>
<feature type="transmembrane region" description="Helical" evidence="1">
    <location>
        <begin position="404"/>
        <end position="428"/>
    </location>
</feature>
<feature type="transmembrane region" description="Helical" evidence="1">
    <location>
        <begin position="247"/>
        <end position="266"/>
    </location>
</feature>
<feature type="transmembrane region" description="Helical" evidence="1">
    <location>
        <begin position="371"/>
        <end position="392"/>
    </location>
</feature>
<dbReference type="PANTHER" id="PTHR20992">
    <property type="entry name" value="AT15442P-RELATED"/>
    <property type="match status" value="1"/>
</dbReference>
<evidence type="ECO:0000313" key="3">
    <source>
        <dbReference type="Proteomes" id="UP001172728"/>
    </source>
</evidence>
<feature type="transmembrane region" description="Helical" evidence="1">
    <location>
        <begin position="50"/>
        <end position="73"/>
    </location>
</feature>
<keyword evidence="1" id="KW-0812">Transmembrane</keyword>
<name>A0ABT8GBH7_9MICO</name>
<organism evidence="2 3">
    <name type="scientific">Demequina litoralis</name>
    <dbReference type="NCBI Taxonomy" id="3051660"/>
    <lineage>
        <taxon>Bacteria</taxon>
        <taxon>Bacillati</taxon>
        <taxon>Actinomycetota</taxon>
        <taxon>Actinomycetes</taxon>
        <taxon>Micrococcales</taxon>
        <taxon>Demequinaceae</taxon>
        <taxon>Demequina</taxon>
    </lineage>
</organism>
<keyword evidence="1" id="KW-0472">Membrane</keyword>
<evidence type="ECO:0000256" key="1">
    <source>
        <dbReference type="SAM" id="Phobius"/>
    </source>
</evidence>
<accession>A0ABT8GBH7</accession>
<feature type="transmembrane region" description="Helical" evidence="1">
    <location>
        <begin position="27"/>
        <end position="44"/>
    </location>
</feature>
<gene>
    <name evidence="2" type="ORF">QQX09_10740</name>
</gene>
<feature type="transmembrane region" description="Helical" evidence="1">
    <location>
        <begin position="345"/>
        <end position="364"/>
    </location>
</feature>
<comment type="caution">
    <text evidence="2">The sequence shown here is derived from an EMBL/GenBank/DDBJ whole genome shotgun (WGS) entry which is preliminary data.</text>
</comment>
<dbReference type="EMBL" id="JAUHPW010000008">
    <property type="protein sequence ID" value="MDN4476332.1"/>
    <property type="molecule type" value="Genomic_DNA"/>
</dbReference>
<dbReference type="Pfam" id="PF04087">
    <property type="entry name" value="DUF389"/>
    <property type="match status" value="1"/>
</dbReference>
<feature type="transmembrane region" description="Helical" evidence="1">
    <location>
        <begin position="112"/>
        <end position="136"/>
    </location>
</feature>
<dbReference type="Proteomes" id="UP001172728">
    <property type="component" value="Unassembled WGS sequence"/>
</dbReference>
<evidence type="ECO:0000313" key="2">
    <source>
        <dbReference type="EMBL" id="MDN4476332.1"/>
    </source>
</evidence>